<keyword evidence="5" id="KW-0234">DNA repair</keyword>
<dbReference type="CDD" id="cd06445">
    <property type="entry name" value="ATase"/>
    <property type="match status" value="1"/>
</dbReference>
<organism evidence="8">
    <name type="scientific">Candidatus Caldatribacterium californiense</name>
    <dbReference type="NCBI Taxonomy" id="1454726"/>
    <lineage>
        <taxon>Bacteria</taxon>
        <taxon>Pseudomonadati</taxon>
        <taxon>Atribacterota</taxon>
        <taxon>Atribacteria</taxon>
        <taxon>Atribacterales</taxon>
        <taxon>Candidatus Caldatribacteriaceae</taxon>
        <taxon>Candidatus Caldatribacterium</taxon>
    </lineage>
</organism>
<name>A0A7V3YKH1_9BACT</name>
<dbReference type="SUPFAM" id="SSF46767">
    <property type="entry name" value="Methylated DNA-protein cysteine methyltransferase, C-terminal domain"/>
    <property type="match status" value="1"/>
</dbReference>
<dbReference type="InterPro" id="IPR036217">
    <property type="entry name" value="MethylDNA_cys_MeTrfase_DNAb"/>
</dbReference>
<evidence type="ECO:0000256" key="5">
    <source>
        <dbReference type="ARBA" id="ARBA00023204"/>
    </source>
</evidence>
<comment type="catalytic activity">
    <reaction evidence="1">
        <text>a 4-O-methyl-thymidine in DNA + L-cysteinyl-[protein] = a thymidine in DNA + S-methyl-L-cysteinyl-[protein]</text>
        <dbReference type="Rhea" id="RHEA:53428"/>
        <dbReference type="Rhea" id="RHEA-COMP:10131"/>
        <dbReference type="Rhea" id="RHEA-COMP:10132"/>
        <dbReference type="Rhea" id="RHEA-COMP:13555"/>
        <dbReference type="Rhea" id="RHEA-COMP:13556"/>
        <dbReference type="ChEBI" id="CHEBI:29950"/>
        <dbReference type="ChEBI" id="CHEBI:82612"/>
        <dbReference type="ChEBI" id="CHEBI:137386"/>
        <dbReference type="ChEBI" id="CHEBI:137387"/>
        <dbReference type="EC" id="2.1.1.63"/>
    </reaction>
</comment>
<dbReference type="GO" id="GO:0003908">
    <property type="term" value="F:methylated-DNA-[protein]-cysteine S-methyltransferase activity"/>
    <property type="evidence" value="ECO:0007669"/>
    <property type="project" value="UniProtKB-EC"/>
</dbReference>
<reference evidence="8" key="1">
    <citation type="journal article" date="2020" name="mSystems">
        <title>Genome- and Community-Level Interaction Insights into Carbon Utilization and Element Cycling Functions of Hydrothermarchaeota in Hydrothermal Sediment.</title>
        <authorList>
            <person name="Zhou Z."/>
            <person name="Liu Y."/>
            <person name="Xu W."/>
            <person name="Pan J."/>
            <person name="Luo Z.H."/>
            <person name="Li M."/>
        </authorList>
    </citation>
    <scope>NUCLEOTIDE SEQUENCE [LARGE SCALE GENOMIC DNA]</scope>
    <source>
        <strain evidence="8">SpSt-716</strain>
    </source>
</reference>
<dbReference type="AlphaFoldDB" id="A0A7V3YKH1"/>
<evidence type="ECO:0000256" key="3">
    <source>
        <dbReference type="ARBA" id="ARBA00022679"/>
    </source>
</evidence>
<evidence type="ECO:0000256" key="4">
    <source>
        <dbReference type="ARBA" id="ARBA00022763"/>
    </source>
</evidence>
<comment type="catalytic activity">
    <reaction evidence="6">
        <text>a 6-O-methyl-2'-deoxyguanosine in DNA + L-cysteinyl-[protein] = S-methyl-L-cysteinyl-[protein] + a 2'-deoxyguanosine in DNA</text>
        <dbReference type="Rhea" id="RHEA:24000"/>
        <dbReference type="Rhea" id="RHEA-COMP:10131"/>
        <dbReference type="Rhea" id="RHEA-COMP:10132"/>
        <dbReference type="Rhea" id="RHEA-COMP:11367"/>
        <dbReference type="Rhea" id="RHEA-COMP:11368"/>
        <dbReference type="ChEBI" id="CHEBI:29950"/>
        <dbReference type="ChEBI" id="CHEBI:82612"/>
        <dbReference type="ChEBI" id="CHEBI:85445"/>
        <dbReference type="ChEBI" id="CHEBI:85448"/>
        <dbReference type="EC" id="2.1.1.63"/>
    </reaction>
</comment>
<dbReference type="PANTHER" id="PTHR10815:SF5">
    <property type="entry name" value="METHYLATED-DNA--PROTEIN-CYSTEINE METHYLTRANSFERASE"/>
    <property type="match status" value="1"/>
</dbReference>
<keyword evidence="4" id="KW-0227">DNA damage</keyword>
<evidence type="ECO:0000259" key="7">
    <source>
        <dbReference type="Pfam" id="PF01035"/>
    </source>
</evidence>
<dbReference type="EMBL" id="DTEN01000057">
    <property type="protein sequence ID" value="HGI74333.1"/>
    <property type="molecule type" value="Genomic_DNA"/>
</dbReference>
<dbReference type="Pfam" id="PF01035">
    <property type="entry name" value="DNA_binding_1"/>
    <property type="match status" value="1"/>
</dbReference>
<evidence type="ECO:0000256" key="2">
    <source>
        <dbReference type="ARBA" id="ARBA00022603"/>
    </source>
</evidence>
<dbReference type="PROSITE" id="PS00374">
    <property type="entry name" value="MGMT"/>
    <property type="match status" value="1"/>
</dbReference>
<dbReference type="GO" id="GO:0032259">
    <property type="term" value="P:methylation"/>
    <property type="evidence" value="ECO:0007669"/>
    <property type="project" value="UniProtKB-KW"/>
</dbReference>
<evidence type="ECO:0000313" key="8">
    <source>
        <dbReference type="EMBL" id="HGI74333.1"/>
    </source>
</evidence>
<sequence length="176" mass="19582">MELAICFIPTRFGFALLGWRESLTHFVLPQRTKEEALRHLARYGVMLQGLATGTPPFPEVISRIQAYFEGQRVSFPYPFDLGHLSPFTRRVLEAVASIPYGTLVTYRDLAETIALPRATRAVGRAVGRNPLPLFIPCHRVVGKSTLGGFSGYGLRYKILLLSLEFLGSSPGRNSPF</sequence>
<dbReference type="PANTHER" id="PTHR10815">
    <property type="entry name" value="METHYLATED-DNA--PROTEIN-CYSTEINE METHYLTRANSFERASE"/>
    <property type="match status" value="1"/>
</dbReference>
<dbReference type="Gene3D" id="1.10.10.10">
    <property type="entry name" value="Winged helix-like DNA-binding domain superfamily/Winged helix DNA-binding domain"/>
    <property type="match status" value="1"/>
</dbReference>
<evidence type="ECO:0000256" key="6">
    <source>
        <dbReference type="ARBA" id="ARBA00049348"/>
    </source>
</evidence>
<proteinExistence type="predicted"/>
<accession>A0A7V3YKH1</accession>
<feature type="domain" description="Methylated-DNA-[protein]-cysteine S-methyltransferase DNA binding" evidence="7">
    <location>
        <begin position="86"/>
        <end position="164"/>
    </location>
</feature>
<dbReference type="GO" id="GO:0006281">
    <property type="term" value="P:DNA repair"/>
    <property type="evidence" value="ECO:0007669"/>
    <property type="project" value="UniProtKB-KW"/>
</dbReference>
<protein>
    <submittedName>
        <fullName evidence="8">Methylated-DNA--[protein]-cysteine S-methyltransferase</fullName>
    </submittedName>
</protein>
<keyword evidence="3 8" id="KW-0808">Transferase</keyword>
<gene>
    <name evidence="8" type="ORF">ENU96_01430</name>
</gene>
<keyword evidence="2 8" id="KW-0489">Methyltransferase</keyword>
<comment type="caution">
    <text evidence="8">The sequence shown here is derived from an EMBL/GenBank/DDBJ whole genome shotgun (WGS) entry which is preliminary data.</text>
</comment>
<dbReference type="InterPro" id="IPR014048">
    <property type="entry name" value="MethylDNA_cys_MeTrfase_DNA-bd"/>
</dbReference>
<dbReference type="NCBIfam" id="TIGR00589">
    <property type="entry name" value="ogt"/>
    <property type="match status" value="1"/>
</dbReference>
<dbReference type="InterPro" id="IPR001497">
    <property type="entry name" value="MethylDNA_cys_MeTrfase_AS"/>
</dbReference>
<dbReference type="InterPro" id="IPR036388">
    <property type="entry name" value="WH-like_DNA-bd_sf"/>
</dbReference>
<evidence type="ECO:0000256" key="1">
    <source>
        <dbReference type="ARBA" id="ARBA00001286"/>
    </source>
</evidence>